<proteinExistence type="predicted"/>
<keyword evidence="1" id="KW-0812">Transmembrane</keyword>
<evidence type="ECO:0000256" key="1">
    <source>
        <dbReference type="SAM" id="Phobius"/>
    </source>
</evidence>
<organism evidence="2">
    <name type="scientific">Tupanvirus soda lake</name>
    <dbReference type="NCBI Taxonomy" id="2126985"/>
    <lineage>
        <taxon>Viruses</taxon>
        <taxon>Varidnaviria</taxon>
        <taxon>Bamfordvirae</taxon>
        <taxon>Nucleocytoviricota</taxon>
        <taxon>Megaviricetes</taxon>
        <taxon>Imitervirales</taxon>
        <taxon>Mimiviridae</taxon>
        <taxon>Megamimivirinae</taxon>
        <taxon>Tupanvirus</taxon>
        <taxon>Tupanvirus salinum</taxon>
    </lineage>
</organism>
<feature type="transmembrane region" description="Helical" evidence="1">
    <location>
        <begin position="149"/>
        <end position="168"/>
    </location>
</feature>
<reference evidence="2" key="2">
    <citation type="journal article" date="2018" name="Nat. Commun.">
        <title>Tailed giant Tupanvirus possesses the most complete translational apparatus of the known virosphere.</title>
        <authorList>
            <person name="Abrahao J."/>
            <person name="Silva L."/>
            <person name="Silva L.S."/>
            <person name="Khalil J.Y.B."/>
            <person name="Rodrigues R."/>
            <person name="Arantes T."/>
            <person name="Assis F."/>
            <person name="Boratto P."/>
            <person name="Andrade M."/>
            <person name="Kroon E.G."/>
            <person name="Ribeiro B."/>
            <person name="Bergier I."/>
            <person name="Seligmann H."/>
            <person name="Ghigo E."/>
            <person name="Colson P."/>
            <person name="Levasseur A."/>
            <person name="Kroemer G."/>
            <person name="Raoult D."/>
            <person name="La Scola B."/>
        </authorList>
    </citation>
    <scope>NUCLEOTIDE SEQUENCE [LARGE SCALE GENOMIC DNA]</scope>
    <source>
        <strain evidence="2">Soda lake</strain>
    </source>
</reference>
<dbReference type="GeneID" id="80519016"/>
<protein>
    <submittedName>
        <fullName evidence="2">Putative orfan</fullName>
    </submittedName>
</protein>
<sequence length="335" mass="39690">MNIIRINNDTLKNINQQLSEKYPYLNTQKNHYEGIFKSWINSDERLPISSSLNYLTKVIFHCNKNDIIDINIVLDKGLPKITKTPKNVAIINNMKTLLEHDLNDFPLIKNAVDFYGKSIDEFGDDIMPLCSFNSSVYFKIKNENLKKQCAHIFKGLIMLILGILFYYLKIATIIEDIYSNNHEKVSTVMAIFTSKKKEFNFDKIKKELISKDFLHKLLDKNGTSDKYYDGFYIDRFRTIYDMYYEPGKFFSNLNHNEYLKYLQQFPDFKIIFAESHVKRLEIIKNKSNIINEYFYLLPIYHQFGKKCDAYENDVEIHNIKPNIFNFDDTQILIEV</sequence>
<name>A0A6N1NMI9_9VIRU</name>
<keyword evidence="1" id="KW-1133">Transmembrane helix</keyword>
<reference evidence="2" key="1">
    <citation type="submission" date="2017-01" db="EMBL/GenBank/DDBJ databases">
        <authorList>
            <person name="Assis F.L."/>
            <person name="Abrahao J.S."/>
            <person name="Silva L."/>
            <person name="Khalil J.B."/>
            <person name="Rodrigues R."/>
            <person name="Silva L.S."/>
            <person name="Arantes T."/>
            <person name="Boratto P."/>
            <person name="Andrade M."/>
            <person name="Kroon E.G."/>
            <person name="Ribeiro B."/>
            <person name="Bergier I."/>
            <person name="Seligmann H."/>
            <person name="Ghigo E."/>
            <person name="Colson P."/>
            <person name="Levasseur A."/>
            <person name="Raoult D."/>
            <person name="Scola B.L."/>
        </authorList>
    </citation>
    <scope>NUCLEOTIDE SEQUENCE</scope>
    <source>
        <strain evidence="2">Soda lake</strain>
    </source>
</reference>
<accession>A0A6N1NMI9</accession>
<dbReference type="RefSeq" id="YP_010782252.1">
    <property type="nucleotide sequence ID" value="NC_075039.1"/>
</dbReference>
<keyword evidence="1" id="KW-0472">Membrane</keyword>
<dbReference type="EMBL" id="KY523104">
    <property type="protein sequence ID" value="QKU35585.1"/>
    <property type="molecule type" value="Genomic_DNA"/>
</dbReference>
<dbReference type="KEGG" id="vg:80519016"/>
<evidence type="ECO:0000313" key="2">
    <source>
        <dbReference type="EMBL" id="QKU35585.1"/>
    </source>
</evidence>